<dbReference type="InterPro" id="IPR026000">
    <property type="entry name" value="Apc5_dom"/>
</dbReference>
<evidence type="ECO:0000256" key="13">
    <source>
        <dbReference type="SAM" id="MobiDB-lite"/>
    </source>
</evidence>
<keyword evidence="6" id="KW-0833">Ubl conjugation pathway</keyword>
<keyword evidence="14" id="KW-1133">Transmembrane helix</keyword>
<dbReference type="Pfam" id="PF01253">
    <property type="entry name" value="SUI1"/>
    <property type="match status" value="1"/>
</dbReference>
<feature type="domain" description="SUI1" evidence="15">
    <location>
        <begin position="1010"/>
        <end position="1080"/>
    </location>
</feature>
<organism evidence="16 17">
    <name type="scientific">Trichophyton rubrum</name>
    <name type="common">Athlete's foot fungus</name>
    <name type="synonym">Epidermophyton rubrum</name>
    <dbReference type="NCBI Taxonomy" id="5551"/>
    <lineage>
        <taxon>Eukaryota</taxon>
        <taxon>Fungi</taxon>
        <taxon>Dikarya</taxon>
        <taxon>Ascomycota</taxon>
        <taxon>Pezizomycotina</taxon>
        <taxon>Eurotiomycetes</taxon>
        <taxon>Eurotiomycetidae</taxon>
        <taxon>Onygenales</taxon>
        <taxon>Arthrodermataceae</taxon>
        <taxon>Trichophyton</taxon>
    </lineage>
</organism>
<evidence type="ECO:0000256" key="9">
    <source>
        <dbReference type="ARBA" id="ARBA00023306"/>
    </source>
</evidence>
<keyword evidence="7" id="KW-0810">Translation regulation</keyword>
<dbReference type="UniPathway" id="UPA00143"/>
<feature type="region of interest" description="Disordered" evidence="13">
    <location>
        <begin position="1089"/>
        <end position="1113"/>
    </location>
</feature>
<evidence type="ECO:0000256" key="6">
    <source>
        <dbReference type="ARBA" id="ARBA00022786"/>
    </source>
</evidence>
<keyword evidence="14" id="KW-0472">Membrane</keyword>
<comment type="similarity">
    <text evidence="1">Belongs to the SUI1 family.</text>
</comment>
<dbReference type="GO" id="GO:0045842">
    <property type="term" value="P:positive regulation of mitotic metaphase/anaphase transition"/>
    <property type="evidence" value="ECO:0007669"/>
    <property type="project" value="TreeGrafter"/>
</dbReference>
<keyword evidence="8" id="KW-0648">Protein biosynthesis</keyword>
<dbReference type="PANTHER" id="PTHR12830:SF9">
    <property type="entry name" value="ANAPHASE-PROMOTING COMPLEX SUBUNIT 5"/>
    <property type="match status" value="1"/>
</dbReference>
<keyword evidence="4" id="KW-0132">Cell division</keyword>
<keyword evidence="14" id="KW-0812">Transmembrane</keyword>
<keyword evidence="5" id="KW-0498">Mitosis</keyword>
<dbReference type="GO" id="GO:0070979">
    <property type="term" value="P:protein K11-linked ubiquitination"/>
    <property type="evidence" value="ECO:0007669"/>
    <property type="project" value="TreeGrafter"/>
</dbReference>
<evidence type="ECO:0000256" key="1">
    <source>
        <dbReference type="ARBA" id="ARBA00005422"/>
    </source>
</evidence>
<evidence type="ECO:0000259" key="15">
    <source>
        <dbReference type="PROSITE" id="PS50296"/>
    </source>
</evidence>
<dbReference type="PANTHER" id="PTHR12830">
    <property type="entry name" value="ANAPHASE-PROMOTING COMPLEX SUBUNIT 5"/>
    <property type="match status" value="1"/>
</dbReference>
<dbReference type="CDD" id="cd11566">
    <property type="entry name" value="eIF1_SUI1"/>
    <property type="match status" value="1"/>
</dbReference>
<dbReference type="InterPro" id="IPR037679">
    <property type="entry name" value="Apc5"/>
</dbReference>
<dbReference type="Gene3D" id="3.30.780.10">
    <property type="entry name" value="SUI1-like domain"/>
    <property type="match status" value="1"/>
</dbReference>
<protein>
    <recommendedName>
        <fullName evidence="3">Anaphase-promoting complex subunit 5</fullName>
    </recommendedName>
    <alternativeName>
        <fullName evidence="10">Cyclosome subunit 5</fullName>
    </alternativeName>
</protein>
<evidence type="ECO:0000256" key="5">
    <source>
        <dbReference type="ARBA" id="ARBA00022776"/>
    </source>
</evidence>
<accession>A0A178F053</accession>
<dbReference type="InterPro" id="IPR036877">
    <property type="entry name" value="SUI1_dom_sf"/>
</dbReference>
<evidence type="ECO:0000256" key="12">
    <source>
        <dbReference type="ARBA" id="ARBA00060093"/>
    </source>
</evidence>
<dbReference type="GO" id="GO:0003743">
    <property type="term" value="F:translation initiation factor activity"/>
    <property type="evidence" value="ECO:0007669"/>
    <property type="project" value="InterPro"/>
</dbReference>
<dbReference type="Pfam" id="PF12862">
    <property type="entry name" value="ANAPC5"/>
    <property type="match status" value="1"/>
</dbReference>
<proteinExistence type="inferred from homology"/>
<evidence type="ECO:0000256" key="8">
    <source>
        <dbReference type="ARBA" id="ARBA00022917"/>
    </source>
</evidence>
<dbReference type="PROSITE" id="PS50296">
    <property type="entry name" value="SUI1"/>
    <property type="match status" value="1"/>
</dbReference>
<dbReference type="Proteomes" id="UP000243015">
    <property type="component" value="Unassembled WGS sequence"/>
</dbReference>
<evidence type="ECO:0000256" key="2">
    <source>
        <dbReference type="ARBA" id="ARBA00007450"/>
    </source>
</evidence>
<dbReference type="FunFam" id="3.30.780.10:FF:000005">
    <property type="entry name" value="Sui1 translation initiation factor"/>
    <property type="match status" value="1"/>
</dbReference>
<comment type="caution">
    <text evidence="16">The sequence shown here is derived from an EMBL/GenBank/DDBJ whole genome shotgun (WGS) entry which is preliminary data.</text>
</comment>
<evidence type="ECO:0000313" key="17">
    <source>
        <dbReference type="Proteomes" id="UP000243015"/>
    </source>
</evidence>
<evidence type="ECO:0000256" key="11">
    <source>
        <dbReference type="ARBA" id="ARBA00045696"/>
    </source>
</evidence>
<dbReference type="SUPFAM" id="SSF48452">
    <property type="entry name" value="TPR-like"/>
    <property type="match status" value="1"/>
</dbReference>
<feature type="region of interest" description="Disordered" evidence="13">
    <location>
        <begin position="1"/>
        <end position="86"/>
    </location>
</feature>
<evidence type="ECO:0000256" key="14">
    <source>
        <dbReference type="SAM" id="Phobius"/>
    </source>
</evidence>
<feature type="transmembrane region" description="Helical" evidence="14">
    <location>
        <begin position="94"/>
        <end position="121"/>
    </location>
</feature>
<dbReference type="EMBL" id="LHPM01000013">
    <property type="protein sequence ID" value="OAL65599.1"/>
    <property type="molecule type" value="Genomic_DNA"/>
</dbReference>
<reference evidence="16 17" key="1">
    <citation type="submission" date="2016-05" db="EMBL/GenBank/DDBJ databases">
        <title>Genome sequencing of Trichophyton rubrum CMCC(F)T1i isolated from hair.</title>
        <authorList>
            <person name="Zhan P."/>
            <person name="Tao Y."/>
            <person name="Liu W."/>
        </authorList>
    </citation>
    <scope>NUCLEOTIDE SEQUENCE [LARGE SCALE GENOMIC DNA]</scope>
    <source>
        <strain evidence="17">CMCC(F)T1i</strain>
    </source>
</reference>
<comment type="similarity">
    <text evidence="2">Belongs to the APC5 family.</text>
</comment>
<dbReference type="InterPro" id="IPR011990">
    <property type="entry name" value="TPR-like_helical_dom_sf"/>
</dbReference>
<dbReference type="GO" id="GO:0006417">
    <property type="term" value="P:regulation of translation"/>
    <property type="evidence" value="ECO:0007669"/>
    <property type="project" value="UniProtKB-KW"/>
</dbReference>
<dbReference type="SUPFAM" id="SSF55159">
    <property type="entry name" value="eIF1-like"/>
    <property type="match status" value="1"/>
</dbReference>
<comment type="function">
    <text evidence="11">Component of the anaphase promoting complex/cyclosome (APC/C), a cell cycle-regulated E3 ubiquitin ligase that controls progression through mitosis and the G1 phase of the cell cycle. The APC/C complex acts by mediating ubiquitination and subsequent degradation of target proteins: it mainly mediates the formation of 'Lys-11'-linked polyubiquitin chains and, to a lower extent, the formation of 'Lys-48'- and 'Lys-63'-linked polyubiquitin chains. The APC/C complex catalyzes assembly of branched 'Lys-11'-/'Lys-48'-linked branched ubiquitin chains on target proteins.</text>
</comment>
<feature type="compositionally biased region" description="Acidic residues" evidence="13">
    <location>
        <begin position="65"/>
        <end position="81"/>
    </location>
</feature>
<comment type="function">
    <text evidence="12">Additional factor that functions in concert with eIF-2 and the initiator tRNA in directing the ribosome to the proper start site of translation.</text>
</comment>
<dbReference type="VEuPathDB" id="FungiDB:TERG_02418"/>
<feature type="region of interest" description="Disordered" evidence="13">
    <location>
        <begin position="156"/>
        <end position="191"/>
    </location>
</feature>
<feature type="compositionally biased region" description="Basic and acidic residues" evidence="13">
    <location>
        <begin position="13"/>
        <end position="26"/>
    </location>
</feature>
<dbReference type="GO" id="GO:0051301">
    <property type="term" value="P:cell division"/>
    <property type="evidence" value="ECO:0007669"/>
    <property type="project" value="UniProtKB-KW"/>
</dbReference>
<evidence type="ECO:0000313" key="16">
    <source>
        <dbReference type="EMBL" id="OAL65599.1"/>
    </source>
</evidence>
<dbReference type="AlphaFoldDB" id="A0A178F053"/>
<evidence type="ECO:0000256" key="7">
    <source>
        <dbReference type="ARBA" id="ARBA00022845"/>
    </source>
</evidence>
<dbReference type="InterPro" id="IPR005874">
    <property type="entry name" value="SUI1_euk"/>
</dbReference>
<name>A0A178F053_TRIRU</name>
<keyword evidence="9" id="KW-0131">Cell cycle</keyword>
<dbReference type="NCBIfam" id="TIGR01160">
    <property type="entry name" value="SUI1_MOF2"/>
    <property type="match status" value="1"/>
</dbReference>
<evidence type="ECO:0000256" key="3">
    <source>
        <dbReference type="ARBA" id="ARBA00016066"/>
    </source>
</evidence>
<dbReference type="InterPro" id="IPR001950">
    <property type="entry name" value="SUI1"/>
</dbReference>
<dbReference type="VEuPathDB" id="FungiDB:TERG_02417"/>
<feature type="compositionally biased region" description="Low complexity" evidence="13">
    <location>
        <begin position="1"/>
        <end position="12"/>
    </location>
</feature>
<dbReference type="Gene3D" id="1.25.40.10">
    <property type="entry name" value="Tetratricopeptide repeat domain"/>
    <property type="match status" value="1"/>
</dbReference>
<dbReference type="GO" id="GO:0005680">
    <property type="term" value="C:anaphase-promoting complex"/>
    <property type="evidence" value="ECO:0007669"/>
    <property type="project" value="InterPro"/>
</dbReference>
<evidence type="ECO:0000256" key="10">
    <source>
        <dbReference type="ARBA" id="ARBA00031069"/>
    </source>
</evidence>
<sequence>MRARSQRASSSERAAHSRDRAGKDGQRFAVAAGCGREDTDGQLGTPRSARRVYERGKRRRIQSQEGDEDEGEDEEEDEEEETSRMMRFLTPSKVALLALISIYTEGVVPNSAVVPLLAFLVSHLLPLEASRTVGHGLGDGCRHSLGDGCRHGCGRGRGRGQPADSNKDAASSTSTSTSTTSTGIERLQGTPSVEEVMEATAGLASSVPGRSIWDLFLKRLWQFDCADTLDEFFSSLADVLARSREERLLDPEGAKEADEEQKKHGRVVLARHSPLGAFVRRVRLEYTKLQFHDAMSLWKALIRYRMPTYAAWAKKNPAEAQPAVDANLCELGLDLDSPLARVMYGDLADGGRGADEGAGMSVRDVERLLEFQISKMQSKAARVSPDMMAQLRRIIMAGATVPCLFHYVRSKEEEAKKQTDRDRFLDSWKAGDHPSSLDHLHRYFDYTVHTRDRTFYQYALLNLALLQADFGCLGEAISAFQETIAIGRETHDMNCLNYSMTWLYHFGKISPDELAEIHNTGMLGADKEALAFLQAKAKEAEMWGMLSTALLSEGRLELANGGSIASTFESIIKASHVCITRGRQDSMGPQMMLHASLYGRLGLNHLTRSTYETFLECYSAFSPMDDNLWATFRSAQLLSWNGRHNDAVKRMNSFPADALQPLKHQQTWAFHMGLLKLTRQLHRDDLRASQHLLTQLEGASPPDPEVSTTLNLLKIDLLMRQGDYDDALSTVDQVAQSMHQDSFDIATQISLLIAKARIFDKTGQPERGFSLAMRAAKIAHRSRLLHSLWDAVGALCVILMSFREFSAALDLLESVMPQVLECEDRALAGRMYACLADASMGLAGESSGRRDPGRKKEFLARALEFIDCAFAEYSSIEEVRGQCEMMGKKATVMHLQGDLVLANDFAAKYLDLKRQAISERLSSPAPDSFISLSTTPFLQVSHLTTAQHQRRQKFRCVLPLPPPLPPPITRSLDEFRSTAEFMSIENLKTFDPFAEADEDTGDTKKSQNYIHIRIQQRNGRKTLTTVQGLPKKFDQKKILKVIKKKFACNGTIVNDTEMGEVIQLQGDQRKDVQEFLVDKKEGLELDAKTIKSGHLRPSGLDAHPPFEDTPGAT</sequence>
<dbReference type="GO" id="GO:0031145">
    <property type="term" value="P:anaphase-promoting complex-dependent catabolic process"/>
    <property type="evidence" value="ECO:0007669"/>
    <property type="project" value="TreeGrafter"/>
</dbReference>
<evidence type="ECO:0000256" key="4">
    <source>
        <dbReference type="ARBA" id="ARBA00022618"/>
    </source>
</evidence>
<gene>
    <name evidence="16" type="ORF">A7C99_2696</name>
</gene>
<feature type="compositionally biased region" description="Low complexity" evidence="13">
    <location>
        <begin position="171"/>
        <end position="182"/>
    </location>
</feature>